<keyword evidence="1" id="KW-0732">Signal</keyword>
<name>A0A8T0K2M1_PHAAN</name>
<proteinExistence type="predicted"/>
<gene>
    <name evidence="2" type="ORF">HKW66_Vig0129180</name>
</gene>
<sequence length="129" mass="14104">MAAASYYSPMMVALSLLLLLVSFSSVAQAYTRSGTLGPSEHSSPSSFDISISCKEDGLVVERIDVRLKRVLAFDGGSRWTSWVLRCADRPSPFQFLVLARDVIGDGVLVVVESRKLSSFKVTRDVRSVS</sequence>
<evidence type="ECO:0000313" key="3">
    <source>
        <dbReference type="Proteomes" id="UP000743370"/>
    </source>
</evidence>
<protein>
    <submittedName>
        <fullName evidence="2">Uncharacterized protein</fullName>
    </submittedName>
</protein>
<accession>A0A8T0K2M1</accession>
<reference evidence="2 3" key="1">
    <citation type="submission" date="2020-05" db="EMBL/GenBank/DDBJ databases">
        <title>Vigna angularis (adzuki bean) Var. LongXiaoDou No. 4 denovo assembly.</title>
        <authorList>
            <person name="Xiang H."/>
        </authorList>
    </citation>
    <scope>NUCLEOTIDE SEQUENCE [LARGE SCALE GENOMIC DNA]</scope>
    <source>
        <tissue evidence="2">Leaf</tissue>
    </source>
</reference>
<dbReference type="Proteomes" id="UP000743370">
    <property type="component" value="Unassembled WGS sequence"/>
</dbReference>
<feature type="chain" id="PRO_5035870909" evidence="1">
    <location>
        <begin position="30"/>
        <end position="129"/>
    </location>
</feature>
<feature type="signal peptide" evidence="1">
    <location>
        <begin position="1"/>
        <end position="29"/>
    </location>
</feature>
<comment type="caution">
    <text evidence="2">The sequence shown here is derived from an EMBL/GenBank/DDBJ whole genome shotgun (WGS) entry which is preliminary data.</text>
</comment>
<dbReference type="EMBL" id="JABFOF010000007">
    <property type="protein sequence ID" value="KAG2391321.1"/>
    <property type="molecule type" value="Genomic_DNA"/>
</dbReference>
<evidence type="ECO:0000313" key="2">
    <source>
        <dbReference type="EMBL" id="KAG2391321.1"/>
    </source>
</evidence>
<evidence type="ECO:0000256" key="1">
    <source>
        <dbReference type="SAM" id="SignalP"/>
    </source>
</evidence>
<organism evidence="2 3">
    <name type="scientific">Phaseolus angularis</name>
    <name type="common">Azuki bean</name>
    <name type="synonym">Vigna angularis</name>
    <dbReference type="NCBI Taxonomy" id="3914"/>
    <lineage>
        <taxon>Eukaryota</taxon>
        <taxon>Viridiplantae</taxon>
        <taxon>Streptophyta</taxon>
        <taxon>Embryophyta</taxon>
        <taxon>Tracheophyta</taxon>
        <taxon>Spermatophyta</taxon>
        <taxon>Magnoliopsida</taxon>
        <taxon>eudicotyledons</taxon>
        <taxon>Gunneridae</taxon>
        <taxon>Pentapetalae</taxon>
        <taxon>rosids</taxon>
        <taxon>fabids</taxon>
        <taxon>Fabales</taxon>
        <taxon>Fabaceae</taxon>
        <taxon>Papilionoideae</taxon>
        <taxon>50 kb inversion clade</taxon>
        <taxon>NPAAA clade</taxon>
        <taxon>indigoferoid/millettioid clade</taxon>
        <taxon>Phaseoleae</taxon>
        <taxon>Vigna</taxon>
    </lineage>
</organism>
<dbReference type="AlphaFoldDB" id="A0A8T0K2M1"/>